<organism evidence="2 3">
    <name type="scientific">Babesia ovis</name>
    <dbReference type="NCBI Taxonomy" id="5869"/>
    <lineage>
        <taxon>Eukaryota</taxon>
        <taxon>Sar</taxon>
        <taxon>Alveolata</taxon>
        <taxon>Apicomplexa</taxon>
        <taxon>Aconoidasida</taxon>
        <taxon>Piroplasmida</taxon>
        <taxon>Babesiidae</taxon>
        <taxon>Babesia</taxon>
    </lineage>
</organism>
<feature type="transmembrane region" description="Helical" evidence="1">
    <location>
        <begin position="6"/>
        <end position="26"/>
    </location>
</feature>
<keyword evidence="1" id="KW-0472">Membrane</keyword>
<comment type="caution">
    <text evidence="2">The sequence shown here is derived from an EMBL/GenBank/DDBJ whole genome shotgun (WGS) entry which is preliminary data.</text>
</comment>
<keyword evidence="1" id="KW-0812">Transmembrane</keyword>
<accession>A0A9W5WTF3</accession>
<keyword evidence="3" id="KW-1185">Reference proteome</keyword>
<dbReference type="OrthoDB" id="361576at2759"/>
<protein>
    <submittedName>
        <fullName evidence="2">Uncharacterized protein</fullName>
    </submittedName>
</protein>
<evidence type="ECO:0000313" key="3">
    <source>
        <dbReference type="Proteomes" id="UP001057455"/>
    </source>
</evidence>
<proteinExistence type="predicted"/>
<name>A0A9W5WTF3_BABOV</name>
<reference evidence="2" key="1">
    <citation type="submission" date="2019-12" db="EMBL/GenBank/DDBJ databases">
        <title>Genome sequence of Babesia ovis.</title>
        <authorList>
            <person name="Yamagishi J."/>
            <person name="Sevinc F."/>
            <person name="Xuan X."/>
        </authorList>
    </citation>
    <scope>NUCLEOTIDE SEQUENCE</scope>
    <source>
        <strain evidence="2">Selcuk</strain>
    </source>
</reference>
<sequence>MGFLIHLCRFIGVVSGFIVPVVGGLHAASVGNAKHANYYLRVLVFWIMLDRIFSPILFALLGIVSELLWPVIFSIISVTLVTPRSHALELVDKYSVMALKNGAVSGATSKLCETMDFVKEKVESFVTTLTKDHCKKSN</sequence>
<feature type="transmembrane region" description="Helical" evidence="1">
    <location>
        <begin position="67"/>
        <end position="83"/>
    </location>
</feature>
<evidence type="ECO:0000313" key="2">
    <source>
        <dbReference type="EMBL" id="GFE52753.1"/>
    </source>
</evidence>
<dbReference type="EMBL" id="BLIY01000002">
    <property type="protein sequence ID" value="GFE52753.1"/>
    <property type="molecule type" value="Genomic_DNA"/>
</dbReference>
<keyword evidence="1" id="KW-1133">Transmembrane helix</keyword>
<evidence type="ECO:0000256" key="1">
    <source>
        <dbReference type="SAM" id="Phobius"/>
    </source>
</evidence>
<dbReference type="AlphaFoldDB" id="A0A9W5WTF3"/>
<gene>
    <name evidence="2" type="ORF">BaOVIS_001570</name>
</gene>
<dbReference type="Proteomes" id="UP001057455">
    <property type="component" value="Unassembled WGS sequence"/>
</dbReference>